<sequence length="73" mass="7639">MLLDNASLPITARADLAADFNSTLAQGLRTAVTSAPTGADVALVAALAALTAVAGDWGRHTPRPGWKERFDEY</sequence>
<proteinExistence type="predicted"/>
<evidence type="ECO:0000313" key="2">
    <source>
        <dbReference type="Proteomes" id="UP000494105"/>
    </source>
</evidence>
<evidence type="ECO:0000313" key="1">
    <source>
        <dbReference type="EMBL" id="CAB3893035.1"/>
    </source>
</evidence>
<dbReference type="Proteomes" id="UP000494105">
    <property type="component" value="Unassembled WGS sequence"/>
</dbReference>
<dbReference type="EMBL" id="CADILD010000002">
    <property type="protein sequence ID" value="CAB3893035.1"/>
    <property type="molecule type" value="Genomic_DNA"/>
</dbReference>
<dbReference type="RefSeq" id="WP_175129267.1">
    <property type="nucleotide sequence ID" value="NZ_CADILD010000002.1"/>
</dbReference>
<gene>
    <name evidence="1" type="ORF">LMG1861_03908</name>
</gene>
<accession>A0A6S7E2F9</accession>
<protein>
    <submittedName>
        <fullName evidence="1">Uncharacterized protein</fullName>
    </submittedName>
</protein>
<name>A0A6S7E2F9_9BURK</name>
<dbReference type="AlphaFoldDB" id="A0A6S7E2F9"/>
<reference evidence="1 2" key="1">
    <citation type="submission" date="2020-04" db="EMBL/GenBank/DDBJ databases">
        <authorList>
            <person name="De Canck E."/>
        </authorList>
    </citation>
    <scope>NUCLEOTIDE SEQUENCE [LARGE SCALE GENOMIC DNA]</scope>
    <source>
        <strain evidence="1 2">LMG 1861</strain>
    </source>
</reference>
<organism evidence="1 2">
    <name type="scientific">Achromobacter piechaudii</name>
    <dbReference type="NCBI Taxonomy" id="72556"/>
    <lineage>
        <taxon>Bacteria</taxon>
        <taxon>Pseudomonadati</taxon>
        <taxon>Pseudomonadota</taxon>
        <taxon>Betaproteobacteria</taxon>
        <taxon>Burkholderiales</taxon>
        <taxon>Alcaligenaceae</taxon>
        <taxon>Achromobacter</taxon>
    </lineage>
</organism>